<protein>
    <submittedName>
        <fullName evidence="7">Processive diacylglycerol glucosyltransferase UgtP</fullName>
        <ecNumber evidence="7">2.4.1.46</ecNumber>
    </submittedName>
</protein>
<keyword evidence="8" id="KW-1185">Reference proteome</keyword>
<dbReference type="PANTHER" id="PTHR43025:SF3">
    <property type="entry name" value="MONOGALACTOSYLDIACYLGLYCEROL SYNTHASE 1, CHLOROPLASTIC"/>
    <property type="match status" value="1"/>
</dbReference>
<proteinExistence type="inferred from homology"/>
<dbReference type="GO" id="GO:0046509">
    <property type="term" value="F:1,2-diacylglycerol 3-beta-galactosyltransferase activity"/>
    <property type="evidence" value="ECO:0007669"/>
    <property type="project" value="UniProtKB-EC"/>
</dbReference>
<dbReference type="InterPro" id="IPR009695">
    <property type="entry name" value="Diacylglyc_glucosyltr_N"/>
</dbReference>
<dbReference type="HOGENOM" id="CLU_028367_0_1_9"/>
<keyword evidence="4 7" id="KW-0808">Transferase</keyword>
<comment type="similarity">
    <text evidence="2">Belongs to the glycosyltransferase 28 family.</text>
</comment>
<dbReference type="Pfam" id="PF06925">
    <property type="entry name" value="MGDG_synth"/>
    <property type="match status" value="1"/>
</dbReference>
<evidence type="ECO:0000256" key="2">
    <source>
        <dbReference type="ARBA" id="ARBA00006962"/>
    </source>
</evidence>
<evidence type="ECO:0000256" key="4">
    <source>
        <dbReference type="ARBA" id="ARBA00022679"/>
    </source>
</evidence>
<gene>
    <name evidence="7" type="primary">ugtP</name>
    <name evidence="7" type="ordered locus">Tph_c22650</name>
</gene>
<dbReference type="Proteomes" id="UP000000467">
    <property type="component" value="Chromosome"/>
</dbReference>
<organism evidence="7 8">
    <name type="scientific">Thermacetogenium phaeum (strain ATCC BAA-254 / DSM 26808 / PB)</name>
    <dbReference type="NCBI Taxonomy" id="1089553"/>
    <lineage>
        <taxon>Bacteria</taxon>
        <taxon>Bacillati</taxon>
        <taxon>Bacillota</taxon>
        <taxon>Clostridia</taxon>
        <taxon>Thermoanaerobacterales</taxon>
        <taxon>Thermoanaerobacteraceae</taxon>
        <taxon>Thermacetogenium</taxon>
    </lineage>
</organism>
<accession>K4LKH1</accession>
<dbReference type="PANTHER" id="PTHR43025">
    <property type="entry name" value="MONOGALACTOSYLDIACYLGLYCEROL SYNTHASE"/>
    <property type="match status" value="1"/>
</dbReference>
<evidence type="ECO:0000259" key="6">
    <source>
        <dbReference type="Pfam" id="PF06925"/>
    </source>
</evidence>
<dbReference type="EMBL" id="CP003732">
    <property type="protein sequence ID" value="AFV12455.1"/>
    <property type="molecule type" value="Genomic_DNA"/>
</dbReference>
<sequence>MRKGRRVAILAVRFGNGHWQAAQALKTALEEADPTIVVDVRNYLTFVGHLFELLTRVIYHDLMIRFPGIYRVFFSFTNNLHSGSFLQRLINSCGSRNFLRYLKKTAPCLIISTFPIPSAVTAELKRKGLISCPLVTVITDYTLHRQWIQPGTDLYIVATREMAEELERYGVSPQSLAVLGIPVAPGLKGRTGKGIGRLLPALPAECYDFPLVLVINGATNFRGELPALCRMLADFPISLVAVVLAVGRPSLRVRLRRMVGKGRNPVFIMGYSRELPSFLELATCVISKAGGMTVSEALVKELPLIIYRPLPCQEEKNRDYLVSSGAALTAEDLVELEECLREVLLRPHLCSRMRAAARRLRRPDAAREAARLLLAYRK</sequence>
<evidence type="ECO:0000256" key="1">
    <source>
        <dbReference type="ARBA" id="ARBA00004370"/>
    </source>
</evidence>
<name>K4LKH1_THEPS</name>
<dbReference type="GO" id="GO:0016020">
    <property type="term" value="C:membrane"/>
    <property type="evidence" value="ECO:0007669"/>
    <property type="project" value="UniProtKB-SubCell"/>
</dbReference>
<keyword evidence="3 7" id="KW-0328">Glycosyltransferase</keyword>
<evidence type="ECO:0000313" key="7">
    <source>
        <dbReference type="EMBL" id="AFV12455.1"/>
    </source>
</evidence>
<reference evidence="7 8" key="1">
    <citation type="journal article" date="2012" name="BMC Genomics">
        <title>Genome-guided analysis of physiological and morphological traits of the fermentative acetate oxidizer Thermacetogenium phaeum.</title>
        <authorList>
            <person name="Oehler D."/>
            <person name="Poehlein A."/>
            <person name="Leimbach A."/>
            <person name="Muller N."/>
            <person name="Daniel R."/>
            <person name="Gottschalk G."/>
            <person name="Schink B."/>
        </authorList>
    </citation>
    <scope>NUCLEOTIDE SEQUENCE [LARGE SCALE GENOMIC DNA]</scope>
    <source>
        <strain evidence="8">ATCC BAA-254 / DSM 26808 / PB</strain>
    </source>
</reference>
<dbReference type="EC" id="2.4.1.46" evidence="7"/>
<dbReference type="OrthoDB" id="9815663at2"/>
<dbReference type="eggNOG" id="COG0707">
    <property type="taxonomic scope" value="Bacteria"/>
</dbReference>
<dbReference type="AlphaFoldDB" id="K4LKH1"/>
<dbReference type="Gene3D" id="3.40.50.2000">
    <property type="entry name" value="Glycogen Phosphorylase B"/>
    <property type="match status" value="1"/>
</dbReference>
<feature type="domain" description="Glycosyl transferase family 28 C-terminal" evidence="5">
    <location>
        <begin position="241"/>
        <end position="348"/>
    </location>
</feature>
<feature type="domain" description="Diacylglycerol glucosyltransferase N-terminal" evidence="6">
    <location>
        <begin position="18"/>
        <end position="183"/>
    </location>
</feature>
<dbReference type="InterPro" id="IPR007235">
    <property type="entry name" value="Glyco_trans_28_C"/>
</dbReference>
<evidence type="ECO:0000313" key="8">
    <source>
        <dbReference type="Proteomes" id="UP000000467"/>
    </source>
</evidence>
<dbReference type="InterPro" id="IPR050519">
    <property type="entry name" value="Glycosyltransf_28_UgtP"/>
</dbReference>
<evidence type="ECO:0000259" key="5">
    <source>
        <dbReference type="Pfam" id="PF04101"/>
    </source>
</evidence>
<dbReference type="STRING" id="1089553.Tph_c22650"/>
<comment type="subcellular location">
    <subcellularLocation>
        <location evidence="1">Membrane</location>
    </subcellularLocation>
</comment>
<dbReference type="RefSeq" id="WP_015051327.1">
    <property type="nucleotide sequence ID" value="NC_018870.1"/>
</dbReference>
<dbReference type="KEGG" id="tpz:Tph_c22650"/>
<dbReference type="Pfam" id="PF04101">
    <property type="entry name" value="Glyco_tran_28_C"/>
    <property type="match status" value="1"/>
</dbReference>
<evidence type="ECO:0000256" key="3">
    <source>
        <dbReference type="ARBA" id="ARBA00022676"/>
    </source>
</evidence>
<dbReference type="SUPFAM" id="SSF53756">
    <property type="entry name" value="UDP-Glycosyltransferase/glycogen phosphorylase"/>
    <property type="match status" value="1"/>
</dbReference>
<dbReference type="GO" id="GO:0009247">
    <property type="term" value="P:glycolipid biosynthetic process"/>
    <property type="evidence" value="ECO:0007669"/>
    <property type="project" value="InterPro"/>
</dbReference>